<feature type="region of interest" description="Disordered" evidence="3">
    <location>
        <begin position="324"/>
        <end position="369"/>
    </location>
</feature>
<dbReference type="Pfam" id="PF10432">
    <property type="entry name" value="bact-PGI_C"/>
    <property type="match status" value="1"/>
</dbReference>
<dbReference type="GO" id="GO:0005975">
    <property type="term" value="P:carbohydrate metabolic process"/>
    <property type="evidence" value="ECO:0007669"/>
    <property type="project" value="InterPro"/>
</dbReference>
<dbReference type="EnsemblBacteria" id="AAF11411">
    <property type="protein sequence ID" value="AAF11411"/>
    <property type="gene ID" value="DR_1852"/>
</dbReference>
<evidence type="ECO:0000256" key="1">
    <source>
        <dbReference type="ARBA" id="ARBA00010523"/>
    </source>
</evidence>
<evidence type="ECO:0000256" key="3">
    <source>
        <dbReference type="SAM" id="MobiDB-lite"/>
    </source>
</evidence>
<dbReference type="PATRIC" id="fig|243230.17.peg.2065"/>
<dbReference type="Gene3D" id="3.40.50.10920">
    <property type="match status" value="1"/>
</dbReference>
<feature type="compositionally biased region" description="Acidic residues" evidence="3">
    <location>
        <begin position="345"/>
        <end position="369"/>
    </location>
</feature>
<dbReference type="Pfam" id="PF18353">
    <property type="entry name" value="PG_isomerase_N"/>
    <property type="match status" value="1"/>
</dbReference>
<protein>
    <recommendedName>
        <fullName evidence="8">Phosphosugar isomerase</fullName>
    </recommendedName>
</protein>
<dbReference type="eggNOG" id="ENOG502Z8EN">
    <property type="taxonomic scope" value="Bacteria"/>
</dbReference>
<dbReference type="Proteomes" id="UP000002524">
    <property type="component" value="Chromosome 1"/>
</dbReference>
<feature type="domain" description="Bifunctional glucose-6-phosphate/mannose-6-phosphate isomerase C-terminal" evidence="4">
    <location>
        <begin position="177"/>
        <end position="316"/>
    </location>
</feature>
<accession>Q9RTB3</accession>
<dbReference type="InParanoid" id="Q9RTB3"/>
<evidence type="ECO:0008006" key="8">
    <source>
        <dbReference type="Google" id="ProtNLM"/>
    </source>
</evidence>
<dbReference type="KEGG" id="dra:DR_1852"/>
<dbReference type="GO" id="GO:0097367">
    <property type="term" value="F:carbohydrate derivative binding"/>
    <property type="evidence" value="ECO:0007669"/>
    <property type="project" value="InterPro"/>
</dbReference>
<evidence type="ECO:0000313" key="6">
    <source>
        <dbReference type="EMBL" id="AAF11411.1"/>
    </source>
</evidence>
<dbReference type="HOGENOM" id="CLU_063839_0_0_0"/>
<dbReference type="PaxDb" id="243230-DR_1852"/>
<dbReference type="SUPFAM" id="SSF53697">
    <property type="entry name" value="SIS domain"/>
    <property type="match status" value="1"/>
</dbReference>
<reference evidence="6 7" key="1">
    <citation type="journal article" date="1999" name="Science">
        <title>Genome sequence of the radioresistant bacterium Deinococcus radiodurans R1.</title>
        <authorList>
            <person name="White O."/>
            <person name="Eisen J.A."/>
            <person name="Heidelberg J.F."/>
            <person name="Hickey E.K."/>
            <person name="Peterson J.D."/>
            <person name="Dodson R.J."/>
            <person name="Haft D.H."/>
            <person name="Gwinn M.L."/>
            <person name="Nelson W.C."/>
            <person name="Richardson D.L."/>
            <person name="Moffat K.S."/>
            <person name="Qin H."/>
            <person name="Jiang L."/>
            <person name="Pamphile W."/>
            <person name="Crosby M."/>
            <person name="Shen M."/>
            <person name="Vamathevan J.J."/>
            <person name="Lam P."/>
            <person name="McDonald L."/>
            <person name="Utterback T."/>
            <person name="Zalewski C."/>
            <person name="Makarova K.S."/>
            <person name="Aravind L."/>
            <person name="Daly M.J."/>
            <person name="Minton K.W."/>
            <person name="Fleischmann R.D."/>
            <person name="Ketchum K.A."/>
            <person name="Nelson K.E."/>
            <person name="Salzberg S."/>
            <person name="Smith H.O."/>
            <person name="Venter J.C."/>
            <person name="Fraser C.M."/>
        </authorList>
    </citation>
    <scope>NUCLEOTIDE SEQUENCE [LARGE SCALE GENOMIC DNA]</scope>
    <source>
        <strain evidence="7">ATCC 13939 / DSM 20539 / JCM 16871 / LMG 4051 / NBRC 15346 / NCIMB 9279 / R1 / VKM B-1422</strain>
    </source>
</reference>
<evidence type="ECO:0000259" key="5">
    <source>
        <dbReference type="Pfam" id="PF18353"/>
    </source>
</evidence>
<name>Q9RTB3_DEIRA</name>
<organism evidence="6 7">
    <name type="scientific">Deinococcus radiodurans (strain ATCC 13939 / DSM 20539 / JCM 16871 / CCUG 27074 / LMG 4051 / NBRC 15346 / NCIMB 9279 / VKM B-1422 / R1)</name>
    <dbReference type="NCBI Taxonomy" id="243230"/>
    <lineage>
        <taxon>Bacteria</taxon>
        <taxon>Thermotogati</taxon>
        <taxon>Deinococcota</taxon>
        <taxon>Deinococci</taxon>
        <taxon>Deinococcales</taxon>
        <taxon>Deinococcaceae</taxon>
        <taxon>Deinococcus</taxon>
    </lineage>
</organism>
<dbReference type="STRING" id="243230.DR_1852"/>
<dbReference type="InterPro" id="IPR046348">
    <property type="entry name" value="SIS_dom_sf"/>
</dbReference>
<dbReference type="Gene3D" id="3.40.50.10490">
    <property type="entry name" value="Glucose-6-phosphate isomerase like protein, domain 1"/>
    <property type="match status" value="1"/>
</dbReference>
<dbReference type="OrthoDB" id="63943at2"/>
<dbReference type="InterPro" id="IPR019490">
    <property type="entry name" value="Glu6P/Mann6P_isomerase_C"/>
</dbReference>
<dbReference type="InterPro" id="IPR041001">
    <property type="entry name" value="PG_isomerase_N"/>
</dbReference>
<evidence type="ECO:0000259" key="4">
    <source>
        <dbReference type="Pfam" id="PF10432"/>
    </source>
</evidence>
<sequence length="369" mass="38671">MGLGLEAEAKALSSSNLHLPPNPPPRTPYTSPMSTDVLALLSRLPGSYAGPQRPEPGPHAVVGVGEGTLAAQLASALPGVAGNFTRTGTQFVLFSPDGQDAARTYAELAEVAGAAVRRVTTGGAAGEVDVLVPGGALSTYHFAQALAYATGHAGDAQEAERLLADLARRCGPEAGDDNPARTLAWSLWGRAPLLLAAPDAEALPQAWQQLLARIGKTLAVPLSGDPLPVVTGAFEAQHEHGDGRIALLLGDLDPALELSREVLETRIDEVVHLPVPGDTESAYAGQLALWYFGAWVAAYLAERYGLQAGDLSVLARAQAVLAGEETEEHLRAEREAPAPRRTVLDDWDDTGAADSPEAGDWEADDREED</sequence>
<dbReference type="GO" id="GO:1901135">
    <property type="term" value="P:carbohydrate derivative metabolic process"/>
    <property type="evidence" value="ECO:0007669"/>
    <property type="project" value="InterPro"/>
</dbReference>
<feature type="region of interest" description="Disordered" evidence="3">
    <location>
        <begin position="12"/>
        <end position="31"/>
    </location>
</feature>
<keyword evidence="2" id="KW-0413">Isomerase</keyword>
<dbReference type="PIR" id="H75345">
    <property type="entry name" value="H75345"/>
</dbReference>
<dbReference type="GO" id="GO:0004476">
    <property type="term" value="F:mannose-6-phosphate isomerase activity"/>
    <property type="evidence" value="ECO:0007669"/>
    <property type="project" value="InterPro"/>
</dbReference>
<evidence type="ECO:0000256" key="2">
    <source>
        <dbReference type="ARBA" id="ARBA00023235"/>
    </source>
</evidence>
<feature type="domain" description="Phosphoglucose isomerase N-terminal" evidence="5">
    <location>
        <begin position="39"/>
        <end position="151"/>
    </location>
</feature>
<dbReference type="AlphaFoldDB" id="Q9RTB3"/>
<evidence type="ECO:0000313" key="7">
    <source>
        <dbReference type="Proteomes" id="UP000002524"/>
    </source>
</evidence>
<proteinExistence type="inferred from homology"/>
<dbReference type="GO" id="GO:0004347">
    <property type="term" value="F:glucose-6-phosphate isomerase activity"/>
    <property type="evidence" value="ECO:0007669"/>
    <property type="project" value="InterPro"/>
</dbReference>
<dbReference type="EMBL" id="AE000513">
    <property type="protein sequence ID" value="AAF11411.1"/>
    <property type="molecule type" value="Genomic_DNA"/>
</dbReference>
<gene>
    <name evidence="6" type="ordered locus">DR_1852</name>
</gene>
<keyword evidence="7" id="KW-1185">Reference proteome</keyword>
<feature type="compositionally biased region" description="Basic and acidic residues" evidence="3">
    <location>
        <begin position="328"/>
        <end position="344"/>
    </location>
</feature>
<comment type="similarity">
    <text evidence="1">Belongs to the PGI/PMI family.</text>
</comment>